<dbReference type="Gene3D" id="2.60.120.560">
    <property type="entry name" value="Exo-inulinase, domain 1"/>
    <property type="match status" value="1"/>
</dbReference>
<evidence type="ECO:0000259" key="6">
    <source>
        <dbReference type="Pfam" id="PF08244"/>
    </source>
</evidence>
<dbReference type="PANTHER" id="PTHR42800:SF3">
    <property type="entry name" value="GLYCOSYL HYDROLASE FAMILY 32 N-TERMINAL DOMAIN-CONTAINING PROTEIN"/>
    <property type="match status" value="1"/>
</dbReference>
<dbReference type="InterPro" id="IPR013189">
    <property type="entry name" value="Glyco_hydro_32_C"/>
</dbReference>
<dbReference type="Pfam" id="PF00251">
    <property type="entry name" value="Glyco_hydro_32N"/>
    <property type="match status" value="1"/>
</dbReference>
<dbReference type="InterPro" id="IPR013148">
    <property type="entry name" value="Glyco_hydro_32_N"/>
</dbReference>
<dbReference type="Pfam" id="PF08244">
    <property type="entry name" value="Glyco_hydro_32C"/>
    <property type="match status" value="1"/>
</dbReference>
<feature type="domain" description="Glycosyl hydrolase family 32 C-terminal" evidence="6">
    <location>
        <begin position="487"/>
        <end position="591"/>
    </location>
</feature>
<dbReference type="InterPro" id="IPR001362">
    <property type="entry name" value="Glyco_hydro_32"/>
</dbReference>
<dbReference type="GO" id="GO:0005737">
    <property type="term" value="C:cytoplasm"/>
    <property type="evidence" value="ECO:0007669"/>
    <property type="project" value="TreeGrafter"/>
</dbReference>
<comment type="caution">
    <text evidence="7">The sequence shown here is derived from an EMBL/GenBank/DDBJ whole genome shotgun (WGS) entry which is preliminary data.</text>
</comment>
<dbReference type="EMBL" id="LAEV01000101">
    <property type="protein sequence ID" value="KKA31072.1"/>
    <property type="molecule type" value="Genomic_DNA"/>
</dbReference>
<reference evidence="7 8" key="1">
    <citation type="submission" date="2015-03" db="EMBL/GenBank/DDBJ databases">
        <authorList>
            <person name="Radwan O."/>
            <person name="Al-Naeli F.A."/>
            <person name="Rendon G.A."/>
            <person name="Fields C."/>
        </authorList>
    </citation>
    <scope>NUCLEOTIDE SEQUENCE [LARGE SCALE GENOMIC DNA]</scope>
    <source>
        <strain evidence="7">CR-DP1</strain>
    </source>
</reference>
<proteinExistence type="inferred from homology"/>
<keyword evidence="8" id="KW-1185">Reference proteome</keyword>
<dbReference type="Proteomes" id="UP000033483">
    <property type="component" value="Unassembled WGS sequence"/>
</dbReference>
<dbReference type="SMART" id="SM00640">
    <property type="entry name" value="Glyco_32"/>
    <property type="match status" value="1"/>
</dbReference>
<keyword evidence="2 4" id="KW-0378">Hydrolase</keyword>
<gene>
    <name evidence="7" type="ORF">TD95_002571</name>
</gene>
<evidence type="ECO:0000313" key="8">
    <source>
        <dbReference type="Proteomes" id="UP000033483"/>
    </source>
</evidence>
<dbReference type="InterPro" id="IPR013320">
    <property type="entry name" value="ConA-like_dom_sf"/>
</dbReference>
<evidence type="ECO:0000256" key="1">
    <source>
        <dbReference type="ARBA" id="ARBA00009902"/>
    </source>
</evidence>
<dbReference type="SUPFAM" id="SSF75005">
    <property type="entry name" value="Arabinanase/levansucrase/invertase"/>
    <property type="match status" value="1"/>
</dbReference>
<evidence type="ECO:0000256" key="4">
    <source>
        <dbReference type="RuleBase" id="RU362110"/>
    </source>
</evidence>
<evidence type="ECO:0000313" key="7">
    <source>
        <dbReference type="EMBL" id="KKA31072.1"/>
    </source>
</evidence>
<dbReference type="Gene3D" id="2.115.10.20">
    <property type="entry name" value="Glycosyl hydrolase domain, family 43"/>
    <property type="match status" value="1"/>
</dbReference>
<name>A0A0F4ZKK1_9PEZI</name>
<keyword evidence="3 4" id="KW-0326">Glycosidase</keyword>
<dbReference type="CDD" id="cd18621">
    <property type="entry name" value="GH32_XdINV-like"/>
    <property type="match status" value="1"/>
</dbReference>
<dbReference type="PANTHER" id="PTHR42800">
    <property type="entry name" value="EXOINULINASE INUD (AFU_ORTHOLOGUE AFUA_5G00480)"/>
    <property type="match status" value="1"/>
</dbReference>
<dbReference type="AlphaFoldDB" id="A0A0F4ZKK1"/>
<protein>
    <recommendedName>
        <fullName evidence="9">Glycosyl hydrolase family 32 N-terminal domain-containing protein</fullName>
    </recommendedName>
</protein>
<dbReference type="SUPFAM" id="SSF49899">
    <property type="entry name" value="Concanavalin A-like lectins/glucanases"/>
    <property type="match status" value="1"/>
</dbReference>
<feature type="domain" description="Glycosyl hydrolase family 32 N-terminal" evidence="5">
    <location>
        <begin position="9"/>
        <end position="362"/>
    </location>
</feature>
<dbReference type="InterPro" id="IPR023296">
    <property type="entry name" value="Glyco_hydro_beta-prop_sf"/>
</dbReference>
<evidence type="ECO:0000259" key="5">
    <source>
        <dbReference type="Pfam" id="PF00251"/>
    </source>
</evidence>
<evidence type="ECO:0000256" key="3">
    <source>
        <dbReference type="ARBA" id="ARBA00023295"/>
    </source>
</evidence>
<accession>A0A0F4ZKK1</accession>
<dbReference type="GO" id="GO:0004575">
    <property type="term" value="F:sucrose alpha-glucosidase activity"/>
    <property type="evidence" value="ECO:0007669"/>
    <property type="project" value="TreeGrafter"/>
</dbReference>
<dbReference type="GO" id="GO:0005987">
    <property type="term" value="P:sucrose catabolic process"/>
    <property type="evidence" value="ECO:0007669"/>
    <property type="project" value="TreeGrafter"/>
</dbReference>
<dbReference type="OrthoDB" id="202537at2759"/>
<sequence length="601" mass="65446">MKNQKPSIHLTALHGWLNDPCAPGFLSHLNLYHLGFQWAPDRITWGDISWGVATSRDLLRWSVSNKPSLSPDPSVYAYDSASIFTGCMVDQGPRGETGIATCVYTSVSQLPLHFSRPYPRGAETVSLATTVDGREWKRCKGNPIDLLPPADVDVTGWRDPYVAAWPALDGVLGKAGPQPGLYSILSGGIRGVSPTSFLYSVNPSNLSEWKYIGPIALPGISKKSCPLQKWARDLGINWEVTNFLSSSVTAGDQTIVRDILICGIEGVSASEDDKQTRGEFRATHSQTWLSGSLVKTDERVDLKWTAAGEMDYGALYAANSFFDPAVKSHIVIAWLLEDDMSEALREEQNWAGVLSLPRRMGLWALENVVGALVSGLGEISSVEVVGKTEKEAIGRAEAAREGVTVIGFSAMPDARLEDLRAEVVGEFDVGGSGIRYSEAVGPNMAFTFDKELPAVEVKLSTIVDSEAVSDGRYESHGTRAEGSHCHNVDSGEVGLILDHGNSQFTSITFSPFTESLTINRSYSSSASGIKRYSESAPHTLFRFASQSLETLDLHVFFDHSIIEVFANGRTALSTRVYPESRAVYGVKLLSQPVSCKMWSLH</sequence>
<evidence type="ECO:0000256" key="2">
    <source>
        <dbReference type="ARBA" id="ARBA00022801"/>
    </source>
</evidence>
<comment type="similarity">
    <text evidence="1 4">Belongs to the glycosyl hydrolase 32 family.</text>
</comment>
<organism evidence="7 8">
    <name type="scientific">Thielaviopsis punctulata</name>
    <dbReference type="NCBI Taxonomy" id="72032"/>
    <lineage>
        <taxon>Eukaryota</taxon>
        <taxon>Fungi</taxon>
        <taxon>Dikarya</taxon>
        <taxon>Ascomycota</taxon>
        <taxon>Pezizomycotina</taxon>
        <taxon>Sordariomycetes</taxon>
        <taxon>Hypocreomycetidae</taxon>
        <taxon>Microascales</taxon>
        <taxon>Ceratocystidaceae</taxon>
        <taxon>Thielaviopsis</taxon>
    </lineage>
</organism>
<evidence type="ECO:0008006" key="9">
    <source>
        <dbReference type="Google" id="ProtNLM"/>
    </source>
</evidence>